<name>A0AAD9Q6Z0_ACRCE</name>
<dbReference type="GO" id="GO:0035269">
    <property type="term" value="P:protein O-linked glycosylation via mannose"/>
    <property type="evidence" value="ECO:0007669"/>
    <property type="project" value="TreeGrafter"/>
</dbReference>
<keyword evidence="1" id="KW-0808">Transferase</keyword>
<dbReference type="SUPFAM" id="SSF53448">
    <property type="entry name" value="Nucleotide-diphospho-sugar transferases"/>
    <property type="match status" value="1"/>
</dbReference>
<proteinExistence type="predicted"/>
<dbReference type="GO" id="GO:0005829">
    <property type="term" value="C:cytosol"/>
    <property type="evidence" value="ECO:0007669"/>
    <property type="project" value="TreeGrafter"/>
</dbReference>
<organism evidence="1 2">
    <name type="scientific">Acropora cervicornis</name>
    <name type="common">Staghorn coral</name>
    <dbReference type="NCBI Taxonomy" id="6130"/>
    <lineage>
        <taxon>Eukaryota</taxon>
        <taxon>Metazoa</taxon>
        <taxon>Cnidaria</taxon>
        <taxon>Anthozoa</taxon>
        <taxon>Hexacorallia</taxon>
        <taxon>Scleractinia</taxon>
        <taxon>Astrocoeniina</taxon>
        <taxon>Acroporidae</taxon>
        <taxon>Acropora</taxon>
    </lineage>
</organism>
<evidence type="ECO:0000313" key="1">
    <source>
        <dbReference type="EMBL" id="KAK2555763.1"/>
    </source>
</evidence>
<dbReference type="Proteomes" id="UP001249851">
    <property type="component" value="Unassembled WGS sequence"/>
</dbReference>
<comment type="caution">
    <text evidence="1">The sequence shown here is derived from an EMBL/GenBank/DDBJ whole genome shotgun (WGS) entry which is preliminary data.</text>
</comment>
<keyword evidence="2" id="KW-1185">Reference proteome</keyword>
<reference evidence="1" key="2">
    <citation type="journal article" date="2023" name="Science">
        <title>Genomic signatures of disease resistance in endangered staghorn corals.</title>
        <authorList>
            <person name="Vollmer S.V."/>
            <person name="Selwyn J.D."/>
            <person name="Despard B.A."/>
            <person name="Roesel C.L."/>
        </authorList>
    </citation>
    <scope>NUCLEOTIDE SEQUENCE</scope>
    <source>
        <strain evidence="1">K2</strain>
    </source>
</reference>
<accession>A0AAD9Q6Z0</accession>
<protein>
    <submittedName>
        <fullName evidence="1">D-ribitol-5-phosphate cytidylyltransferase</fullName>
    </submittedName>
</protein>
<dbReference type="EMBL" id="JARQWQ010000060">
    <property type="protein sequence ID" value="KAK2555763.1"/>
    <property type="molecule type" value="Genomic_DNA"/>
</dbReference>
<sequence length="109" mass="12251">MQSCVPWIKEIVVPISENYVKEGQQILKEFLHTKVRHRSIFSGIQALTVDGRSPPSVVILHDAVRPFVDEETLRCVTKVANKHGVSIYSVVKIINLIMYLNTVIGALPK</sequence>
<evidence type="ECO:0000313" key="2">
    <source>
        <dbReference type="Proteomes" id="UP001249851"/>
    </source>
</evidence>
<dbReference type="PANTHER" id="PTHR43015">
    <property type="entry name" value="D-RIBITOL-5-PHOSPHATE CYTIDYLYLTRANSFERASE"/>
    <property type="match status" value="1"/>
</dbReference>
<gene>
    <name evidence="1" type="ORF">P5673_022344</name>
</gene>
<dbReference type="AlphaFoldDB" id="A0AAD9Q6Z0"/>
<dbReference type="Gene3D" id="3.90.550.10">
    <property type="entry name" value="Spore Coat Polysaccharide Biosynthesis Protein SpsA, Chain A"/>
    <property type="match status" value="1"/>
</dbReference>
<dbReference type="InterPro" id="IPR029044">
    <property type="entry name" value="Nucleotide-diphossugar_trans"/>
</dbReference>
<dbReference type="GO" id="GO:0047349">
    <property type="term" value="F:D-ribitol-5-phosphate cytidylyltransferase activity"/>
    <property type="evidence" value="ECO:0007669"/>
    <property type="project" value="TreeGrafter"/>
</dbReference>
<dbReference type="PANTHER" id="PTHR43015:SF1">
    <property type="entry name" value="D-RIBITOL-5-PHOSPHATE CYTIDYLYLTRANSFERASE"/>
    <property type="match status" value="1"/>
</dbReference>
<reference evidence="1" key="1">
    <citation type="journal article" date="2023" name="G3 (Bethesda)">
        <title>Whole genome assembly and annotation of the endangered Caribbean coral Acropora cervicornis.</title>
        <authorList>
            <person name="Selwyn J.D."/>
            <person name="Vollmer S.V."/>
        </authorList>
    </citation>
    <scope>NUCLEOTIDE SEQUENCE</scope>
    <source>
        <strain evidence="1">K2</strain>
    </source>
</reference>
<keyword evidence="1" id="KW-0548">Nucleotidyltransferase</keyword>